<dbReference type="RefSeq" id="WP_003936210.1">
    <property type="nucleotide sequence ID" value="NZ_AOEX01000032.1"/>
</dbReference>
<evidence type="ECO:0000313" key="4">
    <source>
        <dbReference type="EMBL" id="EME65422.1"/>
    </source>
</evidence>
<dbReference type="SMART" id="SM00894">
    <property type="entry name" value="Excalibur"/>
    <property type="match status" value="1"/>
</dbReference>
<evidence type="ECO:0000256" key="2">
    <source>
        <dbReference type="SAM" id="SignalP"/>
    </source>
</evidence>
<comment type="caution">
    <text evidence="4">The sequence shown here is derived from an EMBL/GenBank/DDBJ whole genome shotgun (WGS) entry which is preliminary data.</text>
</comment>
<gene>
    <name evidence="4" type="ORF">G352_10562</name>
</gene>
<evidence type="ECO:0000259" key="3">
    <source>
        <dbReference type="SMART" id="SM00894"/>
    </source>
</evidence>
<proteinExistence type="predicted"/>
<evidence type="ECO:0000256" key="1">
    <source>
        <dbReference type="SAM" id="MobiDB-lite"/>
    </source>
</evidence>
<reference evidence="4 5" key="1">
    <citation type="journal article" date="2013" name="Genome Announc.">
        <title>Draft Genome Sequence of Rhodococcus ruber Strain BKS 20-38.</title>
        <authorList>
            <person name="Bala M."/>
            <person name="Kumar S."/>
            <person name="Raghava G.P."/>
            <person name="Mayilraj S."/>
        </authorList>
    </citation>
    <scope>NUCLEOTIDE SEQUENCE [LARGE SCALE GENOMIC DNA]</scope>
    <source>
        <strain evidence="4 5">BKS 20-38</strain>
    </source>
</reference>
<feature type="region of interest" description="Disordered" evidence="1">
    <location>
        <begin position="97"/>
        <end position="119"/>
    </location>
</feature>
<dbReference type="AlphaFoldDB" id="M2ZDQ5"/>
<keyword evidence="2" id="KW-0732">Signal</keyword>
<feature type="region of interest" description="Disordered" evidence="1">
    <location>
        <begin position="39"/>
        <end position="79"/>
    </location>
</feature>
<feature type="signal peptide" evidence="2">
    <location>
        <begin position="1"/>
        <end position="30"/>
    </location>
</feature>
<dbReference type="InterPro" id="IPR008613">
    <property type="entry name" value="Excalibur_Ca-bd_domain"/>
</dbReference>
<feature type="domain" description="Excalibur calcium-binding" evidence="3">
    <location>
        <begin position="79"/>
        <end position="115"/>
    </location>
</feature>
<feature type="compositionally biased region" description="Basic and acidic residues" evidence="1">
    <location>
        <begin position="97"/>
        <end position="107"/>
    </location>
</feature>
<sequence length="119" mass="11852">MKIRRLVATAAGCAALVVAAPATASAFSLADLLPTGSADFLFPQPAPPAPAPAPQAAPAPAPAPAPQAAPAPAPAPSAGYKNCTEAWNAGVAPLYRDEPGYAPKLDRDDDGVACEVDPR</sequence>
<keyword evidence="5" id="KW-1185">Reference proteome</keyword>
<feature type="chain" id="PRO_5038388415" evidence="2">
    <location>
        <begin position="31"/>
        <end position="119"/>
    </location>
</feature>
<dbReference type="Pfam" id="PF05901">
    <property type="entry name" value="Excalibur"/>
    <property type="match status" value="1"/>
</dbReference>
<dbReference type="Proteomes" id="UP000011731">
    <property type="component" value="Unassembled WGS sequence"/>
</dbReference>
<name>M2ZDQ5_9NOCA</name>
<dbReference type="EMBL" id="AOEX01000032">
    <property type="protein sequence ID" value="EME65422.1"/>
    <property type="molecule type" value="Genomic_DNA"/>
</dbReference>
<accession>M2ZDQ5</accession>
<protein>
    <submittedName>
        <fullName evidence="4">Calcium-binding protein</fullName>
    </submittedName>
</protein>
<evidence type="ECO:0000313" key="5">
    <source>
        <dbReference type="Proteomes" id="UP000011731"/>
    </source>
</evidence>
<organism evidence="4 5">
    <name type="scientific">Rhodococcus ruber BKS 20-38</name>
    <dbReference type="NCBI Taxonomy" id="1278076"/>
    <lineage>
        <taxon>Bacteria</taxon>
        <taxon>Bacillati</taxon>
        <taxon>Actinomycetota</taxon>
        <taxon>Actinomycetes</taxon>
        <taxon>Mycobacteriales</taxon>
        <taxon>Nocardiaceae</taxon>
        <taxon>Rhodococcus</taxon>
    </lineage>
</organism>
<feature type="compositionally biased region" description="Pro residues" evidence="1">
    <location>
        <begin position="44"/>
        <end position="75"/>
    </location>
</feature>
<dbReference type="PATRIC" id="fig|1278076.4.peg.2200"/>